<sequence>MSQKVFCKDLLTLGFHSCITGLKLRKRESGYLGSPTLLVKAAIHPKDRLSLIDVTMERGLTWCKERDHGYEGVMENPYRRPTLPYPRRHWKPMPSSSRTSLSPSTDDKDDKEKRSEHIEKGYWQTYKEPMVKLLWNDIHTFRSEIRGVIIPIITTEYQLYPPSTAKTQDTRIAAIKAKAKALSCKYRYLQGEPDANVYMVLISIF</sequence>
<dbReference type="Pfam" id="PF20149">
    <property type="entry name" value="DUF6532"/>
    <property type="match status" value="1"/>
</dbReference>
<evidence type="ECO:0000313" key="4">
    <source>
        <dbReference type="Proteomes" id="UP000053820"/>
    </source>
</evidence>
<feature type="domain" description="DUF6532" evidence="2">
    <location>
        <begin position="117"/>
        <end position="194"/>
    </location>
</feature>
<dbReference type="AlphaFoldDB" id="A0A0C9W7S9"/>
<dbReference type="OrthoDB" id="2646753at2759"/>
<feature type="compositionally biased region" description="Low complexity" evidence="1">
    <location>
        <begin position="94"/>
        <end position="104"/>
    </location>
</feature>
<dbReference type="InterPro" id="IPR045341">
    <property type="entry name" value="DUF6532"/>
</dbReference>
<dbReference type="EMBL" id="KN839902">
    <property type="protein sequence ID" value="KIJ58966.1"/>
    <property type="molecule type" value="Genomic_DNA"/>
</dbReference>
<proteinExistence type="predicted"/>
<name>A0A0C9W7S9_9AGAM</name>
<feature type="compositionally biased region" description="Basic and acidic residues" evidence="1">
    <location>
        <begin position="105"/>
        <end position="115"/>
    </location>
</feature>
<dbReference type="Proteomes" id="UP000053820">
    <property type="component" value="Unassembled WGS sequence"/>
</dbReference>
<keyword evidence="4" id="KW-1185">Reference proteome</keyword>
<dbReference type="HOGENOM" id="CLU_1337657_0_0_1"/>
<feature type="region of interest" description="Disordered" evidence="1">
    <location>
        <begin position="84"/>
        <end position="115"/>
    </location>
</feature>
<evidence type="ECO:0000313" key="3">
    <source>
        <dbReference type="EMBL" id="KIJ58966.1"/>
    </source>
</evidence>
<accession>A0A0C9W7S9</accession>
<evidence type="ECO:0000256" key="1">
    <source>
        <dbReference type="SAM" id="MobiDB-lite"/>
    </source>
</evidence>
<reference evidence="3 4" key="1">
    <citation type="submission" date="2014-04" db="EMBL/GenBank/DDBJ databases">
        <title>Evolutionary Origins and Diversification of the Mycorrhizal Mutualists.</title>
        <authorList>
            <consortium name="DOE Joint Genome Institute"/>
            <consortium name="Mycorrhizal Genomics Consortium"/>
            <person name="Kohler A."/>
            <person name="Kuo A."/>
            <person name="Nagy L.G."/>
            <person name="Floudas D."/>
            <person name="Copeland A."/>
            <person name="Barry K.W."/>
            <person name="Cichocki N."/>
            <person name="Veneault-Fourrey C."/>
            <person name="LaButti K."/>
            <person name="Lindquist E.A."/>
            <person name="Lipzen A."/>
            <person name="Lundell T."/>
            <person name="Morin E."/>
            <person name="Murat C."/>
            <person name="Riley R."/>
            <person name="Ohm R."/>
            <person name="Sun H."/>
            <person name="Tunlid A."/>
            <person name="Henrissat B."/>
            <person name="Grigoriev I.V."/>
            <person name="Hibbett D.S."/>
            <person name="Martin F."/>
        </authorList>
    </citation>
    <scope>NUCLEOTIDE SEQUENCE [LARGE SCALE GENOMIC DNA]</scope>
    <source>
        <strain evidence="3 4">MD-312</strain>
    </source>
</reference>
<gene>
    <name evidence="3" type="ORF">HYDPIDRAFT_171026</name>
</gene>
<evidence type="ECO:0000259" key="2">
    <source>
        <dbReference type="Pfam" id="PF20149"/>
    </source>
</evidence>
<organism evidence="3 4">
    <name type="scientific">Hydnomerulius pinastri MD-312</name>
    <dbReference type="NCBI Taxonomy" id="994086"/>
    <lineage>
        <taxon>Eukaryota</taxon>
        <taxon>Fungi</taxon>
        <taxon>Dikarya</taxon>
        <taxon>Basidiomycota</taxon>
        <taxon>Agaricomycotina</taxon>
        <taxon>Agaricomycetes</taxon>
        <taxon>Agaricomycetidae</taxon>
        <taxon>Boletales</taxon>
        <taxon>Boletales incertae sedis</taxon>
        <taxon>Leucogyrophana</taxon>
    </lineage>
</organism>
<protein>
    <submittedName>
        <fullName evidence="3">Unplaced genomic scaffold scaffold_68, whole genome shotgun sequence</fullName>
    </submittedName>
</protein>